<dbReference type="InterPro" id="IPR038404">
    <property type="entry name" value="TRAP_DctP_sf"/>
</dbReference>
<proteinExistence type="predicted"/>
<organism evidence="5 6">
    <name type="scientific">Photobacterium aphoticum</name>
    <dbReference type="NCBI Taxonomy" id="754436"/>
    <lineage>
        <taxon>Bacteria</taxon>
        <taxon>Pseudomonadati</taxon>
        <taxon>Pseudomonadota</taxon>
        <taxon>Gammaproteobacteria</taxon>
        <taxon>Vibrionales</taxon>
        <taxon>Vibrionaceae</taxon>
        <taxon>Photobacterium</taxon>
    </lineage>
</organism>
<dbReference type="AlphaFoldDB" id="A0A090QV69"/>
<comment type="caution">
    <text evidence="5">The sequence shown here is derived from an EMBL/GenBank/DDBJ whole genome shotgun (WGS) entry which is preliminary data.</text>
</comment>
<dbReference type="STRING" id="754436.JCM19237_3862"/>
<accession>A0A090QV69</accession>
<dbReference type="eggNOG" id="COG4663">
    <property type="taxonomic scope" value="Bacteria"/>
</dbReference>
<name>A0A090QV69_9GAMM</name>
<dbReference type="PROSITE" id="PS51257">
    <property type="entry name" value="PROKAR_LIPOPROTEIN"/>
    <property type="match status" value="1"/>
</dbReference>
<dbReference type="Proteomes" id="UP000029227">
    <property type="component" value="Unassembled WGS sequence"/>
</dbReference>
<dbReference type="PANTHER" id="PTHR33376:SF5">
    <property type="entry name" value="EXTRACYTOPLASMIC SOLUTE RECEPTOR PROTEIN"/>
    <property type="match status" value="1"/>
</dbReference>
<dbReference type="Gene3D" id="3.40.190.170">
    <property type="entry name" value="Bacterial extracellular solute-binding protein, family 7"/>
    <property type="match status" value="1"/>
</dbReference>
<dbReference type="CDD" id="cd13604">
    <property type="entry name" value="PBP2_TRAP_ketoacid_lactate_like"/>
    <property type="match status" value="1"/>
</dbReference>
<keyword evidence="3" id="KW-0479">Metal-binding</keyword>
<evidence type="ECO:0000256" key="4">
    <source>
        <dbReference type="SAM" id="SignalP"/>
    </source>
</evidence>
<dbReference type="Pfam" id="PF03480">
    <property type="entry name" value="DctP"/>
    <property type="match status" value="1"/>
</dbReference>
<feature type="signal peptide" evidence="4">
    <location>
        <begin position="1"/>
        <end position="30"/>
    </location>
</feature>
<keyword evidence="5" id="KW-0675">Receptor</keyword>
<keyword evidence="1 4" id="KW-0732">Signal</keyword>
<protein>
    <submittedName>
        <fullName evidence="5">TRAP transporter solute receptor</fullName>
    </submittedName>
</protein>
<dbReference type="GO" id="GO:0031317">
    <property type="term" value="C:tripartite ATP-independent periplasmic transporter complex"/>
    <property type="evidence" value="ECO:0007669"/>
    <property type="project" value="InterPro"/>
</dbReference>
<dbReference type="NCBIfam" id="NF037995">
    <property type="entry name" value="TRAP_S1"/>
    <property type="match status" value="1"/>
</dbReference>
<dbReference type="EMBL" id="BBMN01000013">
    <property type="protein sequence ID" value="GAL06796.1"/>
    <property type="molecule type" value="Genomic_DNA"/>
</dbReference>
<dbReference type="InterPro" id="IPR018389">
    <property type="entry name" value="DctP_fam"/>
</dbReference>
<evidence type="ECO:0000313" key="6">
    <source>
        <dbReference type="Proteomes" id="UP000029227"/>
    </source>
</evidence>
<feature type="binding site" evidence="3">
    <location>
        <position position="222"/>
    </location>
    <ligand>
        <name>Na(+)</name>
        <dbReference type="ChEBI" id="CHEBI:29101"/>
    </ligand>
</feature>
<evidence type="ECO:0000313" key="5">
    <source>
        <dbReference type="EMBL" id="GAL06796.1"/>
    </source>
</evidence>
<dbReference type="PANTHER" id="PTHR33376">
    <property type="match status" value="1"/>
</dbReference>
<evidence type="ECO:0000256" key="3">
    <source>
        <dbReference type="PIRSR" id="PIRSR039026-2"/>
    </source>
</evidence>
<feature type="binding site" evidence="2">
    <location>
        <position position="184"/>
    </location>
    <ligand>
        <name>substrate</name>
    </ligand>
</feature>
<dbReference type="GO" id="GO:0055085">
    <property type="term" value="P:transmembrane transport"/>
    <property type="evidence" value="ECO:0007669"/>
    <property type="project" value="InterPro"/>
</dbReference>
<dbReference type="InterPro" id="IPR026289">
    <property type="entry name" value="SBP_TakP-like"/>
</dbReference>
<feature type="binding site" evidence="3">
    <location>
        <position position="247"/>
    </location>
    <ligand>
        <name>substrate</name>
    </ligand>
</feature>
<gene>
    <name evidence="5" type="ORF">JCM19237_3862</name>
</gene>
<evidence type="ECO:0000256" key="1">
    <source>
        <dbReference type="ARBA" id="ARBA00022729"/>
    </source>
</evidence>
<sequence length="362" mass="40083">MNSAMMKNHYRLGALLCLFLLMLGCSEQNADEVASPAPIEWQLATSWPKGFPGVGHTAEAFAQQVNELSQGRLVIHVHGAGELLPSFDVFDAVSKGRVQMGHSAAYYWQNMIPAAPFFTAVPFGMNAYEMDTWLSQGNGLALWQDLYAPYGVIPLPGGNTGAQAGGWFQKDIQSLDDFRGMKMRMSGFASHVFQEVGGVPVNLPGGELFTALKTGAIDAAEWIGPYNDLAFGLQNAATYYYYPGWQEPSATMEFLINQSAYEVLPADLREIIVVAADVVHKKMLETYTHENILALQVLNNEHDVFVKAFPPALLAELELASWAWLEQQSAQDASMARIYASYRQFLRDHRAYRDVTEPLTAQ</sequence>
<dbReference type="Gene3D" id="3.40.190.10">
    <property type="entry name" value="Periplasmic binding protein-like II"/>
    <property type="match status" value="1"/>
</dbReference>
<dbReference type="SUPFAM" id="SSF53850">
    <property type="entry name" value="Periplasmic binding protein-like II"/>
    <property type="match status" value="1"/>
</dbReference>
<feature type="binding site" evidence="2">
    <location>
        <position position="163"/>
    </location>
    <ligand>
        <name>substrate</name>
    </ligand>
</feature>
<evidence type="ECO:0000256" key="2">
    <source>
        <dbReference type="PIRSR" id="PIRSR039026-1"/>
    </source>
</evidence>
<dbReference type="GO" id="GO:0046872">
    <property type="term" value="F:metal ion binding"/>
    <property type="evidence" value="ECO:0007669"/>
    <property type="project" value="UniProtKB-KW"/>
</dbReference>
<reference evidence="5 6" key="1">
    <citation type="journal article" date="2014" name="Genome Announc.">
        <title>Draft Genome Sequences of Two Vibrionaceae Species, Vibrio ponticus C121 and Photobacterium aphoticum C119, Isolated as Coral Reef Microbiota.</title>
        <authorList>
            <person name="Al-saari N."/>
            <person name="Meirelles P.M."/>
            <person name="Mino S."/>
            <person name="Suda W."/>
            <person name="Oshima K."/>
            <person name="Hattori M."/>
            <person name="Ohkuma M."/>
            <person name="Thompson F.L."/>
            <person name="Gomez-Gil B."/>
            <person name="Sawabe T."/>
            <person name="Sawabe T."/>
        </authorList>
    </citation>
    <scope>NUCLEOTIDE SEQUENCE [LARGE SCALE GENOMIC DNA]</scope>
    <source>
        <strain evidence="5 6">JCM 19237</strain>
    </source>
</reference>
<feature type="chain" id="PRO_5001863626" evidence="4">
    <location>
        <begin position="31"/>
        <end position="362"/>
    </location>
</feature>
<dbReference type="PIRSF" id="PIRSF039026">
    <property type="entry name" value="SiaP"/>
    <property type="match status" value="1"/>
</dbReference>
<feature type="binding site" evidence="3">
    <location>
        <position position="221"/>
    </location>
    <ligand>
        <name>substrate</name>
    </ligand>
</feature>